<comment type="subcellular location">
    <subcellularLocation>
        <location evidence="1">Secreted</location>
    </subcellularLocation>
</comment>
<reference evidence="17" key="1">
    <citation type="journal article" date="2021" name="Evol. Appl.">
        <title>The genome of the Pyrenean desman and the effects of bottlenecks and inbreeding on the genomic landscape of an endangered species.</title>
        <authorList>
            <person name="Escoda L."/>
            <person name="Castresana J."/>
        </authorList>
    </citation>
    <scope>NUCLEOTIDE SEQUENCE</scope>
    <source>
        <strain evidence="17">IBE-C5619</strain>
    </source>
</reference>
<feature type="non-terminal residue" evidence="17">
    <location>
        <position position="1441"/>
    </location>
</feature>
<evidence type="ECO:0000256" key="11">
    <source>
        <dbReference type="ARBA" id="ARBA00050838"/>
    </source>
</evidence>
<feature type="compositionally biased region" description="Low complexity" evidence="15">
    <location>
        <begin position="1143"/>
        <end position="1157"/>
    </location>
</feature>
<keyword evidence="7 14" id="KW-0720">Serine protease</keyword>
<keyword evidence="3" id="KW-0964">Secreted</keyword>
<dbReference type="EC" id="3.4.21.59" evidence="13"/>
<feature type="domain" description="Peptidase S1" evidence="16">
    <location>
        <begin position="1161"/>
        <end position="1416"/>
    </location>
</feature>
<dbReference type="EMBL" id="JAGFMF010011466">
    <property type="protein sequence ID" value="KAG8521620.1"/>
    <property type="molecule type" value="Genomic_DNA"/>
</dbReference>
<evidence type="ECO:0000256" key="12">
    <source>
        <dbReference type="ARBA" id="ARBA00054350"/>
    </source>
</evidence>
<evidence type="ECO:0000256" key="1">
    <source>
        <dbReference type="ARBA" id="ARBA00004613"/>
    </source>
</evidence>
<name>A0A8J6ARU5_GALPY</name>
<evidence type="ECO:0000259" key="16">
    <source>
        <dbReference type="PROSITE" id="PS50240"/>
    </source>
</evidence>
<keyword evidence="18" id="KW-1185">Reference proteome</keyword>
<keyword evidence="5" id="KW-0732">Signal</keyword>
<gene>
    <name evidence="17" type="ORF">J0S82_005791</name>
</gene>
<keyword evidence="9" id="KW-0325">Glycoprotein</keyword>
<evidence type="ECO:0000256" key="6">
    <source>
        <dbReference type="ARBA" id="ARBA00022801"/>
    </source>
</evidence>
<evidence type="ECO:0000256" key="14">
    <source>
        <dbReference type="RuleBase" id="RU363034"/>
    </source>
</evidence>
<evidence type="ECO:0000256" key="5">
    <source>
        <dbReference type="ARBA" id="ARBA00022729"/>
    </source>
</evidence>
<evidence type="ECO:0000256" key="3">
    <source>
        <dbReference type="ARBA" id="ARBA00022525"/>
    </source>
</evidence>
<dbReference type="InterPro" id="IPR009003">
    <property type="entry name" value="Peptidase_S1_PA"/>
</dbReference>
<evidence type="ECO:0000313" key="17">
    <source>
        <dbReference type="EMBL" id="KAG8521620.1"/>
    </source>
</evidence>
<dbReference type="GO" id="GO:0004252">
    <property type="term" value="F:serine-type endopeptidase activity"/>
    <property type="evidence" value="ECO:0007669"/>
    <property type="project" value="UniProtKB-EC"/>
</dbReference>
<dbReference type="Proteomes" id="UP000700334">
    <property type="component" value="Unassembled WGS sequence"/>
</dbReference>
<dbReference type="InterPro" id="IPR001314">
    <property type="entry name" value="Peptidase_S1A"/>
</dbReference>
<dbReference type="PANTHER" id="PTHR24253">
    <property type="entry name" value="TRANSMEMBRANE PROTEASE SERINE"/>
    <property type="match status" value="1"/>
</dbReference>
<dbReference type="FunFam" id="2.40.10.10:FF:000039">
    <property type="entry name" value="Brain-specific serine protease 4"/>
    <property type="match status" value="2"/>
</dbReference>
<evidence type="ECO:0000256" key="13">
    <source>
        <dbReference type="ARBA" id="ARBA00066748"/>
    </source>
</evidence>
<evidence type="ECO:0000256" key="4">
    <source>
        <dbReference type="ARBA" id="ARBA00022670"/>
    </source>
</evidence>
<dbReference type="FunFam" id="2.40.10.10:FF:000002">
    <property type="entry name" value="Transmembrane protease serine"/>
    <property type="match status" value="1"/>
</dbReference>
<accession>A0A8J6ARU5</accession>
<dbReference type="FunFam" id="2.40.10.10:FF:000106">
    <property type="entry name" value="Probable threonine protease PRSS50"/>
    <property type="match status" value="1"/>
</dbReference>
<comment type="caution">
    <text evidence="17">The sequence shown here is derived from an EMBL/GenBank/DDBJ whole genome shotgun (WGS) entry which is preliminary data.</text>
</comment>
<dbReference type="PROSITE" id="PS50240">
    <property type="entry name" value="TRYPSIN_DOM"/>
    <property type="match status" value="4"/>
</dbReference>
<dbReference type="InterPro" id="IPR033116">
    <property type="entry name" value="TRYPSIN_SER"/>
</dbReference>
<evidence type="ECO:0000256" key="10">
    <source>
        <dbReference type="ARBA" id="ARBA00024195"/>
    </source>
</evidence>
<comment type="similarity">
    <text evidence="10">Belongs to the peptidase S1 family. CLIP subfamily.</text>
</comment>
<keyword evidence="6 14" id="KW-0378">Hydrolase</keyword>
<dbReference type="Pfam" id="PF00089">
    <property type="entry name" value="Trypsin"/>
    <property type="match status" value="4"/>
</dbReference>
<dbReference type="InterPro" id="IPR018114">
    <property type="entry name" value="TRYPSIN_HIS"/>
</dbReference>
<evidence type="ECO:0000256" key="8">
    <source>
        <dbReference type="ARBA" id="ARBA00023157"/>
    </source>
</evidence>
<comment type="catalytic activity">
    <reaction evidence="11">
        <text>Preferential cleavage: Arg-|-Xaa, Lys-|-Xaa, but with more restricted specificity than trypsin.</text>
        <dbReference type="EC" id="3.4.21.59"/>
    </reaction>
</comment>
<dbReference type="GO" id="GO:0005576">
    <property type="term" value="C:extracellular region"/>
    <property type="evidence" value="ECO:0007669"/>
    <property type="project" value="UniProtKB-SubCell"/>
</dbReference>
<dbReference type="Gene3D" id="2.40.10.10">
    <property type="entry name" value="Trypsin-like serine proteases"/>
    <property type="match status" value="8"/>
</dbReference>
<keyword evidence="8" id="KW-1015">Disulfide bond</keyword>
<dbReference type="PANTHER" id="PTHR24253:SF159">
    <property type="entry name" value="SERINE PROTEASE 42"/>
    <property type="match status" value="1"/>
</dbReference>
<feature type="region of interest" description="Disordered" evidence="15">
    <location>
        <begin position="1107"/>
        <end position="1162"/>
    </location>
</feature>
<proteinExistence type="inferred from homology"/>
<dbReference type="FunFam" id="2.40.10.10:FF:000105">
    <property type="entry name" value="Inactive serine protease 45"/>
    <property type="match status" value="1"/>
</dbReference>
<sequence length="1441" mass="160052">CGHRKTRIVGGKPAPEAKWPWQVSLQVNNEHICGGSLIAKQWVLTAAHCIFSEMEYMVKLGDINVWHTSRTAVVIPVRDIVIHRNFGYLTTIQSDIALAFLDFPVNYSSHIQPVCLPEKTFLVHDDKECWVTGWGKLDEKAKADEAPVILQEAELSITRHEKCNEILRRKLRTNTDLVKKGVICGYSNQGKDSCQGDSGGPLVCEFNKTWVQVGIVSWGIGCGRGEYPGVYTEVSFYKDWVVGHLSQAGSQNSAGFFILSLCLVLPLAVLATPTIDPDECGRPWWSSDLDMTRHWPWEVSIQVENEHVCGGSLIDLSWVVTAAHCIQGNREYSVMLGTSKLKPKDPTKALLIPVKDIIMHPKYWGQTFFMGDVALLLLHTPAIFSKYVQPICLPEPNYMLKAGIQCWVTGWGQVKQRFSANSTLTLELQEAEVFIMDNRRCDRIYRKKALMPRVVPLVLGDMVCATNYGENLCSGDSGGPLACEVDGRWILAGVLSWEKACEKAQNPGVYSRITKYSRWIKTHISSGTPSGLRTSAWFLLLIWLLCHLGLCPAAQLQRRVCCGARHQEWSCRPAFCFTKRVQFSRWGPQATQFQQCLNLITPCSQQRWQWGGTGMSQPHGEAWGLAEENSEGSQSQGLHKGVELGMPHKPSTRRCHGPDTWHSYRLRVGHGGHQQGQKWHPGDAVIGQALSQLQGQAPGALLQGGAWQQHHSVALVGSMTTLSPSQAPAATPAGAGHLLAMACGSGDLQGPPLASARLADAFYVDETWFRGCGQTNVACRMVKGKLEEVGKWPWQVSILFMGAYICSGSLIHPQWVLTAAHCLERSKDPQMYSVNVGIQNLSENGTQFQLTHIMIHEEFSNLISQDIALLKLKDIVSWSPLTQPVCLPSHKLQPPIGAMCWVIGWGQVNSRDTTKGLQDLQEMAVKIVNKKLCNKKYQFLFLKDQKKFIGKDVLCATPYWGLDSCQVNSGSPLVCQMNKTWIQMGVVSWNSDCSKSRFLGIYTSTSYFTQWIQRRIKEMKFTSRASAAFLSPILQAGYILLVSLGSLWLLMELWCGIRDCRQGPQSPWKSPRSQAHSVLLLLLLLRPVGSLDADDLKGAHDPLGLSTAAPADSGTPCTPKTPCPVDKAQLSQPPKGGAFDGKSLTNQLQSSSQNQTNPFPSCGLSQESDLTLKYPEAMARRWPWMVSVRANGTHICAGTIIASQWVLTVAHCLVQRDTIYSVRVGMPSLDQMAQTSSEVRVSQVIVNRRYRARRSWSWVGQVHNIGLLKLQRELKYSSSVWPVCLPGLGHVLKDGSRCTVTGWGRPQVNGTGPQFQTLQEKDVTILNSKKCDSFYHRFSKISSLTRIITSQMVCVEDSDREEFCYEISGEPLVCPMESTWHLVGMMSWGPGCSRARAPPIFLKVSSYQYWIWDRLSGQTLPSPSGVLLLALPLPLSLLAAL</sequence>
<evidence type="ECO:0000256" key="9">
    <source>
        <dbReference type="ARBA" id="ARBA00023180"/>
    </source>
</evidence>
<evidence type="ECO:0000313" key="18">
    <source>
        <dbReference type="Proteomes" id="UP000700334"/>
    </source>
</evidence>
<dbReference type="GO" id="GO:0006508">
    <property type="term" value="P:proteolysis"/>
    <property type="evidence" value="ECO:0007669"/>
    <property type="project" value="UniProtKB-KW"/>
</dbReference>
<dbReference type="PROSITE" id="PS00134">
    <property type="entry name" value="TRYPSIN_HIS"/>
    <property type="match status" value="3"/>
</dbReference>
<dbReference type="FunFam" id="2.40.10.10:FF:000122">
    <property type="entry name" value="Chymotrypsin-like elastase family member 1"/>
    <property type="match status" value="1"/>
</dbReference>
<comment type="function">
    <text evidence="12">Tryptase is the major neutral protease present in mast cells and is secreted upon the coupled activation-degranulation response of this cell type.</text>
</comment>
<dbReference type="PRINTS" id="PR00722">
    <property type="entry name" value="CHYMOTRYPSIN"/>
</dbReference>
<organism evidence="17 18">
    <name type="scientific">Galemys pyrenaicus</name>
    <name type="common">Iberian desman</name>
    <name type="synonym">Pyrenean desman</name>
    <dbReference type="NCBI Taxonomy" id="202257"/>
    <lineage>
        <taxon>Eukaryota</taxon>
        <taxon>Metazoa</taxon>
        <taxon>Chordata</taxon>
        <taxon>Craniata</taxon>
        <taxon>Vertebrata</taxon>
        <taxon>Euteleostomi</taxon>
        <taxon>Mammalia</taxon>
        <taxon>Eutheria</taxon>
        <taxon>Laurasiatheria</taxon>
        <taxon>Eulipotyphla</taxon>
        <taxon>Talpidae</taxon>
        <taxon>Galemys</taxon>
    </lineage>
</organism>
<dbReference type="InterPro" id="IPR001254">
    <property type="entry name" value="Trypsin_dom"/>
</dbReference>
<keyword evidence="4 14" id="KW-0645">Protease</keyword>
<feature type="domain" description="Peptidase S1" evidence="16">
    <location>
        <begin position="781"/>
        <end position="1017"/>
    </location>
</feature>
<feature type="domain" description="Peptidase S1" evidence="16">
    <location>
        <begin position="295"/>
        <end position="525"/>
    </location>
</feature>
<dbReference type="PROSITE" id="PS00135">
    <property type="entry name" value="TRYPSIN_SER"/>
    <property type="match status" value="1"/>
</dbReference>
<dbReference type="SUPFAM" id="SSF50494">
    <property type="entry name" value="Trypsin-like serine proteases"/>
    <property type="match status" value="4"/>
</dbReference>
<feature type="domain" description="Peptidase S1" evidence="16">
    <location>
        <begin position="8"/>
        <end position="246"/>
    </location>
</feature>
<evidence type="ECO:0000256" key="2">
    <source>
        <dbReference type="ARBA" id="ARBA00011881"/>
    </source>
</evidence>
<protein>
    <recommendedName>
        <fullName evidence="13">tryptase</fullName>
        <ecNumber evidence="13">3.4.21.59</ecNumber>
    </recommendedName>
</protein>
<evidence type="ECO:0000256" key="7">
    <source>
        <dbReference type="ARBA" id="ARBA00022825"/>
    </source>
</evidence>
<dbReference type="InterPro" id="IPR043504">
    <property type="entry name" value="Peptidase_S1_PA_chymotrypsin"/>
</dbReference>
<evidence type="ECO:0000256" key="15">
    <source>
        <dbReference type="SAM" id="MobiDB-lite"/>
    </source>
</evidence>
<dbReference type="CDD" id="cd00190">
    <property type="entry name" value="Tryp_SPc"/>
    <property type="match status" value="4"/>
</dbReference>
<comment type="subunit">
    <text evidence="2">Homotetramer.</text>
</comment>
<dbReference type="OrthoDB" id="9448935at2759"/>
<dbReference type="SMART" id="SM00020">
    <property type="entry name" value="Tryp_SPc"/>
    <property type="match status" value="4"/>
</dbReference>